<dbReference type="AlphaFoldDB" id="A0AA86MQ26"/>
<reference evidence="1" key="1">
    <citation type="submission" date="2021-10" db="EMBL/GenBank/DDBJ databases">
        <authorList>
            <person name="Mesa V."/>
        </authorList>
    </citation>
    <scope>NUCLEOTIDE SEQUENCE</scope>
    <source>
        <strain evidence="1">CC3_PB</strain>
    </source>
</reference>
<proteinExistence type="predicted"/>
<accession>A0AA86MQ26</accession>
<organism evidence="1 2">
    <name type="scientific">Clostridium neonatale</name>
    <dbReference type="NCBI Taxonomy" id="137838"/>
    <lineage>
        <taxon>Bacteria</taxon>
        <taxon>Bacillati</taxon>
        <taxon>Bacillota</taxon>
        <taxon>Clostridia</taxon>
        <taxon>Eubacteriales</taxon>
        <taxon>Clostridiaceae</taxon>
        <taxon>Clostridium</taxon>
    </lineage>
</organism>
<evidence type="ECO:0000313" key="1">
    <source>
        <dbReference type="EMBL" id="CAG9709440.1"/>
    </source>
</evidence>
<sequence length="27" mass="3233">MYFVFKEKILNVNNVCEQAQYLLTNIP</sequence>
<name>A0AA86MQ26_9CLOT</name>
<gene>
    <name evidence="1" type="ORF">CNEO_44189</name>
</gene>
<protein>
    <submittedName>
        <fullName evidence="1">Uncharacterized protein</fullName>
    </submittedName>
</protein>
<comment type="caution">
    <text evidence="1">The sequence shown here is derived from an EMBL/GenBank/DDBJ whole genome shotgun (WGS) entry which is preliminary data.</text>
</comment>
<dbReference type="Proteomes" id="UP000789738">
    <property type="component" value="Unassembled WGS sequence"/>
</dbReference>
<dbReference type="EMBL" id="CAKJVE010000004">
    <property type="protein sequence ID" value="CAG9709440.1"/>
    <property type="molecule type" value="Genomic_DNA"/>
</dbReference>
<evidence type="ECO:0000313" key="2">
    <source>
        <dbReference type="Proteomes" id="UP000789738"/>
    </source>
</evidence>